<organism evidence="2 3">
    <name type="scientific">Planoprotostelium fungivorum</name>
    <dbReference type="NCBI Taxonomy" id="1890364"/>
    <lineage>
        <taxon>Eukaryota</taxon>
        <taxon>Amoebozoa</taxon>
        <taxon>Evosea</taxon>
        <taxon>Variosea</taxon>
        <taxon>Cavosteliida</taxon>
        <taxon>Cavosteliaceae</taxon>
        <taxon>Planoprotostelium</taxon>
    </lineage>
</organism>
<evidence type="ECO:0000256" key="1">
    <source>
        <dbReference type="SAM" id="MobiDB-lite"/>
    </source>
</evidence>
<accession>A0A2P6NE20</accession>
<protein>
    <submittedName>
        <fullName evidence="2">Uncharacterized protein</fullName>
    </submittedName>
</protein>
<sequence length="188" mass="21151">MEHLTTVAWSAATTTLTSPHYSIDSHPLLGVPRDAQEIMVERLLPHDAKQIEQDLRRPPEIWLGQDIPTPTIMDKPRSASATKLSMQLKKLHELTDNISKVPPLVTFNSDTLMEEQASSCYKAVYRTSLAGYEHTLRRFTLNVSTSKTKLSTSTPILDRVRMKSPRRNESSLRRSSSGGSKDSMTEDE</sequence>
<evidence type="ECO:0000313" key="2">
    <source>
        <dbReference type="EMBL" id="PRP82181.1"/>
    </source>
</evidence>
<reference evidence="2 3" key="1">
    <citation type="journal article" date="2018" name="Genome Biol. Evol.">
        <title>Multiple Roots of Fruiting Body Formation in Amoebozoa.</title>
        <authorList>
            <person name="Hillmann F."/>
            <person name="Forbes G."/>
            <person name="Novohradska S."/>
            <person name="Ferling I."/>
            <person name="Riege K."/>
            <person name="Groth M."/>
            <person name="Westermann M."/>
            <person name="Marz M."/>
            <person name="Spaller T."/>
            <person name="Winckler T."/>
            <person name="Schaap P."/>
            <person name="Glockner G."/>
        </authorList>
    </citation>
    <scope>NUCLEOTIDE SEQUENCE [LARGE SCALE GENOMIC DNA]</scope>
    <source>
        <strain evidence="2 3">Jena</strain>
    </source>
</reference>
<dbReference type="EMBL" id="MDYQ01000109">
    <property type="protein sequence ID" value="PRP82181.1"/>
    <property type="molecule type" value="Genomic_DNA"/>
</dbReference>
<evidence type="ECO:0000313" key="3">
    <source>
        <dbReference type="Proteomes" id="UP000241769"/>
    </source>
</evidence>
<feature type="region of interest" description="Disordered" evidence="1">
    <location>
        <begin position="160"/>
        <end position="188"/>
    </location>
</feature>
<comment type="caution">
    <text evidence="2">The sequence shown here is derived from an EMBL/GenBank/DDBJ whole genome shotgun (WGS) entry which is preliminary data.</text>
</comment>
<dbReference type="AlphaFoldDB" id="A0A2P6NE20"/>
<name>A0A2P6NE20_9EUKA</name>
<feature type="compositionally biased region" description="Basic and acidic residues" evidence="1">
    <location>
        <begin position="160"/>
        <end position="172"/>
    </location>
</feature>
<feature type="compositionally biased region" description="Low complexity" evidence="1">
    <location>
        <begin position="173"/>
        <end position="182"/>
    </location>
</feature>
<dbReference type="Proteomes" id="UP000241769">
    <property type="component" value="Unassembled WGS sequence"/>
</dbReference>
<gene>
    <name evidence="2" type="ORF">PROFUN_10452</name>
</gene>
<dbReference type="InParanoid" id="A0A2P6NE20"/>
<keyword evidence="3" id="KW-1185">Reference proteome</keyword>
<proteinExistence type="predicted"/>